<reference evidence="1" key="1">
    <citation type="submission" date="2022-06" db="EMBL/GenBank/DDBJ databases">
        <title>Leptospira isolates from biofilms formed at urban environments.</title>
        <authorList>
            <person name="Ribeiro P.S."/>
            <person name="Sousa T."/>
            <person name="Carvalho N."/>
            <person name="Aburjaile F."/>
            <person name="Neves F."/>
            <person name="Oliveira D."/>
            <person name="Blanco L."/>
            <person name="Lima J."/>
            <person name="Costa F."/>
            <person name="Brenig B."/>
            <person name="Soares S."/>
            <person name="Ramos R."/>
            <person name="Goes-Neto A."/>
            <person name="Matiuzzi M."/>
            <person name="Azevedo V."/>
            <person name="Ristow P."/>
        </authorList>
    </citation>
    <scope>NUCLEOTIDE SEQUENCE</scope>
    <source>
        <strain evidence="1">VSF7</strain>
    </source>
</reference>
<accession>A0AAW5V5Y5</accession>
<dbReference type="RefSeq" id="WP_265356469.1">
    <property type="nucleotide sequence ID" value="NZ_JAMQPS010000008.1"/>
</dbReference>
<evidence type="ECO:0000313" key="1">
    <source>
        <dbReference type="EMBL" id="MCW7517031.1"/>
    </source>
</evidence>
<dbReference type="AlphaFoldDB" id="A0AAW5V5Y5"/>
<comment type="caution">
    <text evidence="1">The sequence shown here is derived from an EMBL/GenBank/DDBJ whole genome shotgun (WGS) entry which is preliminary data.</text>
</comment>
<proteinExistence type="predicted"/>
<dbReference type="Proteomes" id="UP001209694">
    <property type="component" value="Unassembled WGS sequence"/>
</dbReference>
<gene>
    <name evidence="1" type="ORF">ND810_17830</name>
</gene>
<sequence>MSEFIMDLFRTSKTFAYNEFLEDLEIEFSFLEFEDKLLYPFSSITFPLWENITVTSDSEDIPPDYKCNLHLVPIDMIRDSHFIFKNSDKANHIEKLIVLDGVEWIHLFRDRTWREKEEGLSYKMQDKV</sequence>
<dbReference type="EMBL" id="JAMQQD010000009">
    <property type="protein sequence ID" value="MCW7517031.1"/>
    <property type="molecule type" value="Genomic_DNA"/>
</dbReference>
<protein>
    <submittedName>
        <fullName evidence="1">Uncharacterized protein</fullName>
    </submittedName>
</protein>
<name>A0AAW5V5Y5_9LEPT</name>
<evidence type="ECO:0000313" key="2">
    <source>
        <dbReference type="Proteomes" id="UP001209694"/>
    </source>
</evidence>
<organism evidence="1 2">
    <name type="scientific">Leptospira levettii</name>
    <dbReference type="NCBI Taxonomy" id="2023178"/>
    <lineage>
        <taxon>Bacteria</taxon>
        <taxon>Pseudomonadati</taxon>
        <taxon>Spirochaetota</taxon>
        <taxon>Spirochaetia</taxon>
        <taxon>Leptospirales</taxon>
        <taxon>Leptospiraceae</taxon>
        <taxon>Leptospira</taxon>
    </lineage>
</organism>